<protein>
    <recommendedName>
        <fullName evidence="1">D-inositol 3-phosphate glycosyltransferase</fullName>
    </recommendedName>
</protein>
<dbReference type="Pfam" id="PF13439">
    <property type="entry name" value="Glyco_transf_4"/>
    <property type="match status" value="1"/>
</dbReference>
<dbReference type="CDD" id="cd03820">
    <property type="entry name" value="GT4_AmsD-like"/>
    <property type="match status" value="1"/>
</dbReference>
<dbReference type="EMBL" id="JANIAA010000010">
    <property type="protein sequence ID" value="MCQ8190111.1"/>
    <property type="molecule type" value="Genomic_DNA"/>
</dbReference>
<evidence type="ECO:0000256" key="4">
    <source>
        <dbReference type="SAM" id="MobiDB-lite"/>
    </source>
</evidence>
<feature type="domain" description="Glycosyl transferase family 1" evidence="5">
    <location>
        <begin position="202"/>
        <end position="363"/>
    </location>
</feature>
<accession>A0ABT1V0L2</accession>
<evidence type="ECO:0000256" key="3">
    <source>
        <dbReference type="ARBA" id="ARBA00022679"/>
    </source>
</evidence>
<feature type="compositionally biased region" description="Basic and acidic residues" evidence="4">
    <location>
        <begin position="663"/>
        <end position="672"/>
    </location>
</feature>
<keyword evidence="2" id="KW-0328">Glycosyltransferase</keyword>
<dbReference type="PANTHER" id="PTHR12526">
    <property type="entry name" value="GLYCOSYLTRANSFERASE"/>
    <property type="match status" value="1"/>
</dbReference>
<keyword evidence="8" id="KW-1185">Reference proteome</keyword>
<keyword evidence="3" id="KW-0808">Transferase</keyword>
<feature type="region of interest" description="Disordered" evidence="4">
    <location>
        <begin position="401"/>
        <end position="423"/>
    </location>
</feature>
<dbReference type="SUPFAM" id="SSF53756">
    <property type="entry name" value="UDP-Glycosyltransferase/glycogen phosphorylase"/>
    <property type="match status" value="1"/>
</dbReference>
<evidence type="ECO:0000313" key="8">
    <source>
        <dbReference type="Proteomes" id="UP001204746"/>
    </source>
</evidence>
<proteinExistence type="predicted"/>
<feature type="region of interest" description="Disordered" evidence="4">
    <location>
        <begin position="663"/>
        <end position="682"/>
    </location>
</feature>
<dbReference type="RefSeq" id="WP_256651157.1">
    <property type="nucleotide sequence ID" value="NZ_JANIAA010000010.1"/>
</dbReference>
<reference evidence="7 8" key="1">
    <citation type="submission" date="2022-07" db="EMBL/GenBank/DDBJ databases">
        <authorList>
            <person name="Phongsopitanun W."/>
            <person name="Tanasupawat S."/>
        </authorList>
    </citation>
    <scope>NUCLEOTIDE SEQUENCE [LARGE SCALE GENOMIC DNA]</scope>
    <source>
        <strain evidence="7 8">RCU-064</strain>
    </source>
</reference>
<dbReference type="InterPro" id="IPR001296">
    <property type="entry name" value="Glyco_trans_1"/>
</dbReference>
<evidence type="ECO:0000256" key="2">
    <source>
        <dbReference type="ARBA" id="ARBA00022676"/>
    </source>
</evidence>
<feature type="domain" description="Glycosyltransferase subfamily 4-like N-terminal" evidence="6">
    <location>
        <begin position="13"/>
        <end position="195"/>
    </location>
</feature>
<gene>
    <name evidence="7" type="ORF">NP777_17905</name>
</gene>
<comment type="caution">
    <text evidence="7">The sequence shown here is derived from an EMBL/GenBank/DDBJ whole genome shotgun (WGS) entry which is preliminary data.</text>
</comment>
<evidence type="ECO:0000256" key="1">
    <source>
        <dbReference type="ARBA" id="ARBA00021292"/>
    </source>
</evidence>
<dbReference type="Gene3D" id="3.40.50.2000">
    <property type="entry name" value="Glycogen Phosphorylase B"/>
    <property type="match status" value="2"/>
</dbReference>
<dbReference type="InterPro" id="IPR028098">
    <property type="entry name" value="Glyco_trans_4-like_N"/>
</dbReference>
<sequence>MKIAFLINNAFGIGGAIRSTLNLSSALVARHDVEVVSVHQVSETPALALDERVALTSLIDMREDTSGYEGRHELTRKPCTMFPDTGAAANSERLPYSALQDERIGTWLRHTDADVVIATRPDLNGYLARDGHSRYLRVGQEHLSLDAHDPTLRGYQNRAITDLDAFVTVSEADAVQYRVALPRVSTRIVCIPNGVPMPTVEPSNRRSNVIVAAGRLVEVKRYDRLIDAFAKVAADHPDWTLRLYGRGPVKSQLREQIDRLGLYGRVFLMGPVSPIETEWAKGAIAAVSSDMESFGMTIVEAMHCGVPVVATDCPHGPAEILDHDINGMLVPPQGGSDAYADALRHLMSDDVLRDRLGKAARKRARAFDPAVIARHYEQLFDDLRAANRPSLLRRLRSALHRAEPAEPTQHQRPAETAAESTPVTAPQALAYTRALPQGALRIRLAADTLPVGPLDFVIRLRKDPKGREVHLPIPEARADDIADPHITLPSGAALAEGRWDCYAAHRDTTTAADRVRLTAALTEQTALVGRPPMTSRNGVSACIPYTTSDGYLALRTWHRPAHAEVHHITVDATHTTITATLLGPNTDTDLTAATVVAVSRTAPEHDVTTSVTQITDRSFEFTLDYNDMLTHREVEHDLWDLRLRLNSPGDAAIPIGRIGGDVVDRKKTDKTPATHLPHPKRGMTRITPFFTVDNNLALSAKDIPEPTGEHLKRAETG</sequence>
<dbReference type="PANTHER" id="PTHR12526:SF627">
    <property type="entry name" value="D-RHAMNOSYLTRANSFERASE WBPZ"/>
    <property type="match status" value="1"/>
</dbReference>
<evidence type="ECO:0000259" key="6">
    <source>
        <dbReference type="Pfam" id="PF13439"/>
    </source>
</evidence>
<dbReference type="Proteomes" id="UP001204746">
    <property type="component" value="Unassembled WGS sequence"/>
</dbReference>
<dbReference type="Pfam" id="PF00534">
    <property type="entry name" value="Glycos_transf_1"/>
    <property type="match status" value="1"/>
</dbReference>
<evidence type="ECO:0000313" key="7">
    <source>
        <dbReference type="EMBL" id="MCQ8190111.1"/>
    </source>
</evidence>
<name>A0ABT1V0L2_9ACTN</name>
<evidence type="ECO:0000259" key="5">
    <source>
        <dbReference type="Pfam" id="PF00534"/>
    </source>
</evidence>
<organism evidence="7 8">
    <name type="scientific">Streptomyces rugosispiralis</name>
    <dbReference type="NCBI Taxonomy" id="2967341"/>
    <lineage>
        <taxon>Bacteria</taxon>
        <taxon>Bacillati</taxon>
        <taxon>Actinomycetota</taxon>
        <taxon>Actinomycetes</taxon>
        <taxon>Kitasatosporales</taxon>
        <taxon>Streptomycetaceae</taxon>
        <taxon>Streptomyces</taxon>
    </lineage>
</organism>